<dbReference type="InterPro" id="IPR000643">
    <property type="entry name" value="Iodothyronine_deiodinase"/>
</dbReference>
<dbReference type="InterPro" id="IPR036249">
    <property type="entry name" value="Thioredoxin-like_sf"/>
</dbReference>
<organism evidence="1 2">
    <name type="scientific">Streptomyces halobius</name>
    <dbReference type="NCBI Taxonomy" id="2879846"/>
    <lineage>
        <taxon>Bacteria</taxon>
        <taxon>Bacillati</taxon>
        <taxon>Actinomycetota</taxon>
        <taxon>Actinomycetes</taxon>
        <taxon>Kitasatosporales</taxon>
        <taxon>Streptomycetaceae</taxon>
        <taxon>Streptomyces</taxon>
    </lineage>
</organism>
<dbReference type="SUPFAM" id="SSF52833">
    <property type="entry name" value="Thioredoxin-like"/>
    <property type="match status" value="1"/>
</dbReference>
<evidence type="ECO:0000313" key="2">
    <source>
        <dbReference type="Proteomes" id="UP000830115"/>
    </source>
</evidence>
<dbReference type="Gene3D" id="3.40.30.10">
    <property type="entry name" value="Glutaredoxin"/>
    <property type="match status" value="1"/>
</dbReference>
<protein>
    <recommendedName>
        <fullName evidence="3">Peroxiredoxin</fullName>
    </recommendedName>
</protein>
<keyword evidence="2" id="KW-1185">Reference proteome</keyword>
<reference evidence="1" key="1">
    <citation type="submission" date="2021-10" db="EMBL/GenBank/DDBJ databases">
        <title>Streptomyces nigrumlapis sp.nov.,an antimicrobial producing actinobacterium isolated from Black Gobi rocks.</title>
        <authorList>
            <person name="Wen Y."/>
            <person name="Zhang W."/>
            <person name="Liu X.G."/>
        </authorList>
    </citation>
    <scope>NUCLEOTIDE SEQUENCE</scope>
    <source>
        <strain evidence="1">ST13-2-2</strain>
    </source>
</reference>
<proteinExistence type="predicted"/>
<dbReference type="RefSeq" id="WP_248862123.1">
    <property type="nucleotide sequence ID" value="NZ_CP086322.1"/>
</dbReference>
<dbReference type="Pfam" id="PF00837">
    <property type="entry name" value="T4_deiodinase"/>
    <property type="match status" value="1"/>
</dbReference>
<evidence type="ECO:0008006" key="3">
    <source>
        <dbReference type="Google" id="ProtNLM"/>
    </source>
</evidence>
<name>A0ABY4M0K8_9ACTN</name>
<sequence length="240" mass="27156">MTYRYPHFHTRLVVEDMRFHGGPRPGEEIPDFDLPTVEGDRLAKSDFVGRTPLLLTMGSVTCPMTAAADPALKRLHAEFGDRIAFVTLYVREAHPGDRYPQPDQFDRKMDHARDLKARDQLPWPVAVDDLDGTLHRRLDPKPNAAYLMGADGRVSFRVLWSDDREPILRAALENVLSGRPSVGEHQGRVVPMLRGVAEMDRMLTLSGPTARRDVRKAAPPMYAMARVMGLMKHRREKVPT</sequence>
<dbReference type="EMBL" id="CP086322">
    <property type="protein sequence ID" value="UQA91294.1"/>
    <property type="molecule type" value="Genomic_DNA"/>
</dbReference>
<dbReference type="PANTHER" id="PTHR11781:SF22">
    <property type="entry name" value="TYPE I IODOTHYRONINE DEIODINASE"/>
    <property type="match status" value="1"/>
</dbReference>
<dbReference type="Proteomes" id="UP000830115">
    <property type="component" value="Chromosome"/>
</dbReference>
<gene>
    <name evidence="1" type="ORF">K9S39_04840</name>
</gene>
<accession>A0ABY4M0K8</accession>
<evidence type="ECO:0000313" key="1">
    <source>
        <dbReference type="EMBL" id="UQA91294.1"/>
    </source>
</evidence>
<dbReference type="PANTHER" id="PTHR11781">
    <property type="entry name" value="IODOTHYRONINE DEIODINASE"/>
    <property type="match status" value="1"/>
</dbReference>